<dbReference type="PANTHER" id="PTHR10256:SF0">
    <property type="entry name" value="INACTIVE SELENIDE, WATER DIKINASE-LIKE PROTEIN-RELATED"/>
    <property type="match status" value="1"/>
</dbReference>
<comment type="caution">
    <text evidence="8">The sequence shown here is derived from an EMBL/GenBank/DDBJ whole genome shotgun (WGS) entry which is preliminary data.</text>
</comment>
<dbReference type="GO" id="GO:0005737">
    <property type="term" value="C:cytoplasm"/>
    <property type="evidence" value="ECO:0007669"/>
    <property type="project" value="TreeGrafter"/>
</dbReference>
<name>A0A953J4I2_9BACT</name>
<feature type="domain" description="PurM-like N-terminal" evidence="6">
    <location>
        <begin position="26"/>
        <end position="133"/>
    </location>
</feature>
<dbReference type="GO" id="GO:0004756">
    <property type="term" value="F:selenide, water dikinase activity"/>
    <property type="evidence" value="ECO:0007669"/>
    <property type="project" value="UniProtKB-EC"/>
</dbReference>
<dbReference type="PIRSF" id="PIRSF036407">
    <property type="entry name" value="Selenphspht_syn"/>
    <property type="match status" value="1"/>
</dbReference>
<evidence type="ECO:0000259" key="7">
    <source>
        <dbReference type="Pfam" id="PF02769"/>
    </source>
</evidence>
<dbReference type="InterPro" id="IPR016188">
    <property type="entry name" value="PurM-like_N"/>
</dbReference>
<dbReference type="GO" id="GO:0016260">
    <property type="term" value="P:selenocysteine biosynthetic process"/>
    <property type="evidence" value="ECO:0007669"/>
    <property type="project" value="TreeGrafter"/>
</dbReference>
<proteinExistence type="predicted"/>
<dbReference type="InterPro" id="IPR010918">
    <property type="entry name" value="PurM-like_C_dom"/>
</dbReference>
<dbReference type="InterPro" id="IPR036921">
    <property type="entry name" value="PurM-like_N_sf"/>
</dbReference>
<evidence type="ECO:0000256" key="4">
    <source>
        <dbReference type="ARBA" id="ARBA00022840"/>
    </source>
</evidence>
<sequence>MGPADLEEIIGTLRFEENPAVLVGPGDDAGVYLVDDTAVVETVDVITPVVNDPFLFGAISANNSLSDIYAMGGRPIAALAVAGFPSCDYGPAVFRDIVKGAVHSLQRAGAVLIGGHSFDDPELKFGLSVTGVIDRNRILRVSGAEEGDVIVITKPVGLGILTTALKGGKLTDEEIKPAVEWMLTLNDAASSLALRAGATSCTDVTGFGLLGHAHTMVRGSEVDFIIEYSAVPVLGRVREMVDAGMIPGGAYQNLSFLAGKVDFPPGLSEEEKLLLSDPQTSGGLLLTMKEERLALFRESPLFFSAIGRVVKGTGKIVVR</sequence>
<dbReference type="CDD" id="cd02195">
    <property type="entry name" value="SelD"/>
    <property type="match status" value="1"/>
</dbReference>
<dbReference type="InterPro" id="IPR004536">
    <property type="entry name" value="SPS/SelD"/>
</dbReference>
<evidence type="ECO:0000313" key="9">
    <source>
        <dbReference type="Proteomes" id="UP000705867"/>
    </source>
</evidence>
<evidence type="ECO:0000256" key="1">
    <source>
        <dbReference type="ARBA" id="ARBA00022679"/>
    </source>
</evidence>
<dbReference type="PANTHER" id="PTHR10256">
    <property type="entry name" value="SELENIDE, WATER DIKINASE"/>
    <property type="match status" value="1"/>
</dbReference>
<evidence type="ECO:0000256" key="2">
    <source>
        <dbReference type="ARBA" id="ARBA00022741"/>
    </source>
</evidence>
<dbReference type="Gene3D" id="3.90.650.10">
    <property type="entry name" value="PurM-like C-terminal domain"/>
    <property type="match status" value="1"/>
</dbReference>
<dbReference type="EMBL" id="JAIOIV010000066">
    <property type="protein sequence ID" value="MBZ0156131.1"/>
    <property type="molecule type" value="Genomic_DNA"/>
</dbReference>
<keyword evidence="2" id="KW-0547">Nucleotide-binding</keyword>
<evidence type="ECO:0000313" key="8">
    <source>
        <dbReference type="EMBL" id="MBZ0156131.1"/>
    </source>
</evidence>
<dbReference type="SUPFAM" id="SSF55326">
    <property type="entry name" value="PurM N-terminal domain-like"/>
    <property type="match status" value="1"/>
</dbReference>
<evidence type="ECO:0000256" key="3">
    <source>
        <dbReference type="ARBA" id="ARBA00022777"/>
    </source>
</evidence>
<evidence type="ECO:0000256" key="5">
    <source>
        <dbReference type="ARBA" id="ARBA00023266"/>
    </source>
</evidence>
<dbReference type="Pfam" id="PF00586">
    <property type="entry name" value="AIRS"/>
    <property type="match status" value="1"/>
</dbReference>
<dbReference type="NCBIfam" id="TIGR00476">
    <property type="entry name" value="selD"/>
    <property type="match status" value="1"/>
</dbReference>
<keyword evidence="5" id="KW-0711">Selenium</keyword>
<reference evidence="8" key="2">
    <citation type="submission" date="2021-08" db="EMBL/GenBank/DDBJ databases">
        <authorList>
            <person name="Dalcin Martins P."/>
        </authorList>
    </citation>
    <scope>NUCLEOTIDE SEQUENCE</scope>
    <source>
        <strain evidence="8">MAG_39</strain>
    </source>
</reference>
<dbReference type="AlphaFoldDB" id="A0A953J4I2"/>
<keyword evidence="4" id="KW-0067">ATP-binding</keyword>
<accession>A0A953J4I2</accession>
<feature type="domain" description="PurM-like C-terminal" evidence="7">
    <location>
        <begin position="145"/>
        <end position="316"/>
    </location>
</feature>
<dbReference type="EC" id="2.7.9.3" evidence="8"/>
<gene>
    <name evidence="8" type="primary">selD</name>
    <name evidence="8" type="ORF">K8I29_07935</name>
</gene>
<keyword evidence="3" id="KW-0418">Kinase</keyword>
<protein>
    <submittedName>
        <fullName evidence="8">Selenide, water dikinase SelD</fullName>
        <ecNumber evidence="8">2.7.9.3</ecNumber>
    </submittedName>
</protein>
<evidence type="ECO:0000259" key="6">
    <source>
        <dbReference type="Pfam" id="PF00586"/>
    </source>
</evidence>
<dbReference type="SUPFAM" id="SSF56042">
    <property type="entry name" value="PurM C-terminal domain-like"/>
    <property type="match status" value="1"/>
</dbReference>
<dbReference type="Proteomes" id="UP000705867">
    <property type="component" value="Unassembled WGS sequence"/>
</dbReference>
<dbReference type="Pfam" id="PF02769">
    <property type="entry name" value="AIRS_C"/>
    <property type="match status" value="1"/>
</dbReference>
<keyword evidence="1 8" id="KW-0808">Transferase</keyword>
<organism evidence="8 9">
    <name type="scientific">Candidatus Nitrobium versatile</name>
    <dbReference type="NCBI Taxonomy" id="2884831"/>
    <lineage>
        <taxon>Bacteria</taxon>
        <taxon>Pseudomonadati</taxon>
        <taxon>Nitrospirota</taxon>
        <taxon>Nitrospiria</taxon>
        <taxon>Nitrospirales</taxon>
        <taxon>Nitrospiraceae</taxon>
        <taxon>Candidatus Nitrobium</taxon>
    </lineage>
</organism>
<dbReference type="GO" id="GO:0005524">
    <property type="term" value="F:ATP binding"/>
    <property type="evidence" value="ECO:0007669"/>
    <property type="project" value="UniProtKB-KW"/>
</dbReference>
<dbReference type="Gene3D" id="3.30.1330.10">
    <property type="entry name" value="PurM-like, N-terminal domain"/>
    <property type="match status" value="1"/>
</dbReference>
<reference evidence="8" key="1">
    <citation type="journal article" date="2021" name="bioRxiv">
        <title>Unraveling nitrogen, sulfur and carbon metabolic pathways and microbial community transcriptional responses to substrate deprivation and toxicity stresses in a bioreactor mimicking anoxic brackish coastal sediment conditions.</title>
        <authorList>
            <person name="Martins P.D."/>
            <person name="Echeveste M.J."/>
            <person name="Arshad A."/>
            <person name="Kurth J."/>
            <person name="Ouboter H."/>
            <person name="Jetten M.S.M."/>
            <person name="Welte C.U."/>
        </authorList>
    </citation>
    <scope>NUCLEOTIDE SEQUENCE</scope>
    <source>
        <strain evidence="8">MAG_39</strain>
    </source>
</reference>
<dbReference type="InterPro" id="IPR036676">
    <property type="entry name" value="PurM-like_C_sf"/>
</dbReference>